<dbReference type="PANTHER" id="PTHR11743">
    <property type="entry name" value="VOLTAGE-DEPENDENT ANION-SELECTIVE CHANNEL"/>
    <property type="match status" value="1"/>
</dbReference>
<evidence type="ECO:0000256" key="6">
    <source>
        <dbReference type="ARBA" id="ARBA00022787"/>
    </source>
</evidence>
<dbReference type="GO" id="GO:0008308">
    <property type="term" value="F:voltage-gated monoatomic anion channel activity"/>
    <property type="evidence" value="ECO:0007669"/>
    <property type="project" value="InterPro"/>
</dbReference>
<keyword evidence="7" id="KW-0406">Ion transport</keyword>
<dbReference type="GO" id="GO:0005741">
    <property type="term" value="C:mitochondrial outer membrane"/>
    <property type="evidence" value="ECO:0007669"/>
    <property type="project" value="UniProtKB-SubCell"/>
</dbReference>
<sequence length="275" mass="29271">MKGPGLFSDIGKKAKDLLTRDYTCDQKVTISTVTTSGLTLTSSGVKKGGLYSLDVSSVYKYKNSIIDVKVDTESNISTTLTVLEALPSTKLVTSVKLPDYNAGKVELQYFHENASFATVVGMKPSPLVEFSGTVGGQGVAFGAEGAYDTATGKFTKYSAGLGVTKPEYHAAVILADKGDTIKVSGLYHFDDNQKAAAVAELTRKLSTNENTLTVGGLYTVDDRTIVKARLNNTGKLATLFQHAVKPKSLLTISGEFDTKALDRPPKFGLALALKP</sequence>
<evidence type="ECO:0000256" key="11">
    <source>
        <dbReference type="ARBA" id="ARBA00024851"/>
    </source>
</evidence>
<keyword evidence="9" id="KW-0496">Mitochondrion</keyword>
<keyword evidence="6" id="KW-1000">Mitochondrion outer membrane</keyword>
<keyword evidence="13" id="KW-1185">Reference proteome</keyword>
<dbReference type="OMA" id="TSYQKFT"/>
<evidence type="ECO:0000256" key="5">
    <source>
        <dbReference type="ARBA" id="ARBA00022692"/>
    </source>
</evidence>
<keyword evidence="3" id="KW-0813">Transport</keyword>
<dbReference type="InterPro" id="IPR001925">
    <property type="entry name" value="Porin_Euk"/>
</dbReference>
<dbReference type="HOGENOM" id="CLU_069937_0_0_1"/>
<comment type="subcellular location">
    <subcellularLocation>
        <location evidence="1">Mitochondrion outer membrane</location>
    </subcellularLocation>
</comment>
<dbReference type="FunFam" id="2.40.160.10:FF:000003">
    <property type="entry name" value="Outer mitochondrial membrane protein porin"/>
    <property type="match status" value="1"/>
</dbReference>
<evidence type="ECO:0000256" key="3">
    <source>
        <dbReference type="ARBA" id="ARBA00022448"/>
    </source>
</evidence>
<dbReference type="InterPro" id="IPR027246">
    <property type="entry name" value="Porin_Euk/Tom40"/>
</dbReference>
<dbReference type="EnsemblPlants" id="OPUNC10G06080.1">
    <property type="protein sequence ID" value="OPUNC10G06080.1"/>
    <property type="gene ID" value="OPUNC10G06080"/>
</dbReference>
<keyword evidence="5" id="KW-0812">Transmembrane</keyword>
<keyword evidence="8" id="KW-0626">Porin</keyword>
<dbReference type="PANTHER" id="PTHR11743:SF23">
    <property type="entry name" value="MITOCHONDRIAL OUTER MEMBRANE PROTEIN PORIN 5-RELATED"/>
    <property type="match status" value="1"/>
</dbReference>
<proteinExistence type="inferred from homology"/>
<evidence type="ECO:0000256" key="1">
    <source>
        <dbReference type="ARBA" id="ARBA00004294"/>
    </source>
</evidence>
<reference evidence="12" key="1">
    <citation type="submission" date="2015-04" db="UniProtKB">
        <authorList>
            <consortium name="EnsemblPlants"/>
        </authorList>
    </citation>
    <scope>IDENTIFICATION</scope>
</reference>
<dbReference type="InterPro" id="IPR023614">
    <property type="entry name" value="Porin_dom_sf"/>
</dbReference>
<evidence type="ECO:0000256" key="10">
    <source>
        <dbReference type="ARBA" id="ARBA00023136"/>
    </source>
</evidence>
<evidence type="ECO:0000256" key="2">
    <source>
        <dbReference type="ARBA" id="ARBA00009624"/>
    </source>
</evidence>
<protein>
    <recommendedName>
        <fullName evidence="14">Mitochondrial outer membrane protein porin 5</fullName>
    </recommendedName>
</protein>
<keyword evidence="10" id="KW-0472">Membrane</keyword>
<comment type="function">
    <text evidence="11">Forms a channel through the mitochondrial outer membrane that allows diffusion of small hydrophilic molecules. The channel adopts an open conformation at low or zero membrane potential and a closed conformation at potentials above 30-40 mV. The open state has a weak anion selectivity whereas the closed state is cation-selective.</text>
</comment>
<name>A0A0E0M6S8_ORYPU</name>
<evidence type="ECO:0000256" key="7">
    <source>
        <dbReference type="ARBA" id="ARBA00023065"/>
    </source>
</evidence>
<reference evidence="12" key="2">
    <citation type="submission" date="2018-05" db="EMBL/GenBank/DDBJ databases">
        <title>OpunRS2 (Oryza punctata Reference Sequence Version 2).</title>
        <authorList>
            <person name="Zhang J."/>
            <person name="Kudrna D."/>
            <person name="Lee S."/>
            <person name="Talag J."/>
            <person name="Welchert J."/>
            <person name="Wing R.A."/>
        </authorList>
    </citation>
    <scope>NUCLEOTIDE SEQUENCE [LARGE SCALE GENOMIC DNA]</scope>
</reference>
<evidence type="ECO:0008006" key="14">
    <source>
        <dbReference type="Google" id="ProtNLM"/>
    </source>
</evidence>
<dbReference type="STRING" id="4537.A0A0E0M6S8"/>
<dbReference type="eggNOG" id="KOG3126">
    <property type="taxonomic scope" value="Eukaryota"/>
</dbReference>
<dbReference type="Proteomes" id="UP000026962">
    <property type="component" value="Chromosome 10"/>
</dbReference>
<dbReference type="Pfam" id="PF01459">
    <property type="entry name" value="Porin_3"/>
    <property type="match status" value="1"/>
</dbReference>
<accession>A0A0E0M6S8</accession>
<keyword evidence="4" id="KW-1134">Transmembrane beta strand</keyword>
<dbReference type="CDD" id="cd07306">
    <property type="entry name" value="Porin3_VDAC"/>
    <property type="match status" value="1"/>
</dbReference>
<evidence type="ECO:0000313" key="12">
    <source>
        <dbReference type="EnsemblPlants" id="OPUNC10G06080.1"/>
    </source>
</evidence>
<organism evidence="12">
    <name type="scientific">Oryza punctata</name>
    <name type="common">Red rice</name>
    <dbReference type="NCBI Taxonomy" id="4537"/>
    <lineage>
        <taxon>Eukaryota</taxon>
        <taxon>Viridiplantae</taxon>
        <taxon>Streptophyta</taxon>
        <taxon>Embryophyta</taxon>
        <taxon>Tracheophyta</taxon>
        <taxon>Spermatophyta</taxon>
        <taxon>Magnoliopsida</taxon>
        <taxon>Liliopsida</taxon>
        <taxon>Poales</taxon>
        <taxon>Poaceae</taxon>
        <taxon>BOP clade</taxon>
        <taxon>Oryzoideae</taxon>
        <taxon>Oryzeae</taxon>
        <taxon>Oryzinae</taxon>
        <taxon>Oryza</taxon>
    </lineage>
</organism>
<dbReference type="GO" id="GO:0015288">
    <property type="term" value="F:porin activity"/>
    <property type="evidence" value="ECO:0007669"/>
    <property type="project" value="UniProtKB-KW"/>
</dbReference>
<evidence type="ECO:0000256" key="8">
    <source>
        <dbReference type="ARBA" id="ARBA00023114"/>
    </source>
</evidence>
<dbReference type="GO" id="GO:0046930">
    <property type="term" value="C:pore complex"/>
    <property type="evidence" value="ECO:0007669"/>
    <property type="project" value="UniProtKB-KW"/>
</dbReference>
<dbReference type="Gramene" id="OPUNC10G06080.1">
    <property type="protein sequence ID" value="OPUNC10G06080.1"/>
    <property type="gene ID" value="OPUNC10G06080"/>
</dbReference>
<dbReference type="Gene3D" id="2.40.160.10">
    <property type="entry name" value="Porin"/>
    <property type="match status" value="1"/>
</dbReference>
<comment type="similarity">
    <text evidence="2">Belongs to the eukaryotic mitochondrial porin (TC 1.B.8.1) family.</text>
</comment>
<evidence type="ECO:0000256" key="4">
    <source>
        <dbReference type="ARBA" id="ARBA00022452"/>
    </source>
</evidence>
<evidence type="ECO:0000313" key="13">
    <source>
        <dbReference type="Proteomes" id="UP000026962"/>
    </source>
</evidence>
<dbReference type="AlphaFoldDB" id="A0A0E0M6S8"/>
<evidence type="ECO:0000256" key="9">
    <source>
        <dbReference type="ARBA" id="ARBA00023128"/>
    </source>
</evidence>